<dbReference type="GeneID" id="94582828"/>
<proteinExistence type="predicted"/>
<dbReference type="Proteomes" id="UP000182444">
    <property type="component" value="Chromosome 1C"/>
</dbReference>
<name>A0A1D8N9B5_YARLL</name>
<evidence type="ECO:0000313" key="3">
    <source>
        <dbReference type="Proteomes" id="UP000182444"/>
    </source>
</evidence>
<evidence type="ECO:0000256" key="1">
    <source>
        <dbReference type="SAM" id="Phobius"/>
    </source>
</evidence>
<dbReference type="VEuPathDB" id="FungiDB:YALI1_C03360g"/>
<dbReference type="EMBL" id="CP017555">
    <property type="protein sequence ID" value="AOW02236.1"/>
    <property type="molecule type" value="Genomic_DNA"/>
</dbReference>
<keyword evidence="1" id="KW-1133">Transmembrane helix</keyword>
<protein>
    <submittedName>
        <fullName evidence="2">Uncharacterized protein</fullName>
    </submittedName>
</protein>
<reference evidence="2 3" key="1">
    <citation type="journal article" date="2016" name="PLoS ONE">
        <title>Sequence Assembly of Yarrowia lipolytica Strain W29/CLIB89 Shows Transposable Element Diversity.</title>
        <authorList>
            <person name="Magnan C."/>
            <person name="Yu J."/>
            <person name="Chang I."/>
            <person name="Jahn E."/>
            <person name="Kanomata Y."/>
            <person name="Wu J."/>
            <person name="Zeller M."/>
            <person name="Oakes M."/>
            <person name="Baldi P."/>
            <person name="Sandmeyer S."/>
        </authorList>
    </citation>
    <scope>NUCLEOTIDE SEQUENCE [LARGE SCALE GENOMIC DNA]</scope>
    <source>
        <strain evidence="3">CLIB89(W29)</strain>
    </source>
</reference>
<evidence type="ECO:0000313" key="2">
    <source>
        <dbReference type="EMBL" id="AOW02236.1"/>
    </source>
</evidence>
<organism evidence="2 3">
    <name type="scientific">Yarrowia lipolytica</name>
    <name type="common">Candida lipolytica</name>
    <dbReference type="NCBI Taxonomy" id="4952"/>
    <lineage>
        <taxon>Eukaryota</taxon>
        <taxon>Fungi</taxon>
        <taxon>Dikarya</taxon>
        <taxon>Ascomycota</taxon>
        <taxon>Saccharomycotina</taxon>
        <taxon>Dipodascomycetes</taxon>
        <taxon>Dipodascales</taxon>
        <taxon>Dipodascales incertae sedis</taxon>
        <taxon>Yarrowia</taxon>
    </lineage>
</organism>
<accession>A0A1D8N9B5</accession>
<dbReference type="RefSeq" id="XP_068138286.1">
    <property type="nucleotide sequence ID" value="XM_068282185.1"/>
</dbReference>
<dbReference type="AlphaFoldDB" id="A0A1D8N9B5"/>
<keyword evidence="1" id="KW-0472">Membrane</keyword>
<feature type="transmembrane region" description="Helical" evidence="1">
    <location>
        <begin position="52"/>
        <end position="76"/>
    </location>
</feature>
<sequence length="125" mass="14158">MAVRNPLKLPDYRYSLRFVLYLKPPLHMPQNQVVGSPVAGSPGGLRSRDRQFAFAFAFTFAFPTPALLIGLLHGIIPQLFVAAKRWLTRQNRSAVWVWVVSGRYRVVSGVRQMPRVVDDGVQTHK</sequence>
<keyword evidence="1" id="KW-0812">Transmembrane</keyword>
<gene>
    <name evidence="2" type="ORF">YALI1_C03360g</name>
</gene>